<comment type="caution">
    <text evidence="2">The sequence shown here is derived from an EMBL/GenBank/DDBJ whole genome shotgun (WGS) entry which is preliminary data.</text>
</comment>
<gene>
    <name evidence="2" type="ORF">RCL2_002354900</name>
</gene>
<feature type="region of interest" description="Disordered" evidence="1">
    <location>
        <begin position="1"/>
        <end position="50"/>
    </location>
</feature>
<proteinExistence type="predicted"/>
<name>A0A8H3R1K4_9GLOM</name>
<protein>
    <submittedName>
        <fullName evidence="2">Uncharacterized protein</fullName>
    </submittedName>
</protein>
<accession>A0A8H3R1K4</accession>
<evidence type="ECO:0000313" key="3">
    <source>
        <dbReference type="Proteomes" id="UP000615446"/>
    </source>
</evidence>
<evidence type="ECO:0000256" key="1">
    <source>
        <dbReference type="SAM" id="MobiDB-lite"/>
    </source>
</evidence>
<dbReference type="AlphaFoldDB" id="A0A8H3R1K4"/>
<organism evidence="2 3">
    <name type="scientific">Rhizophagus clarus</name>
    <dbReference type="NCBI Taxonomy" id="94130"/>
    <lineage>
        <taxon>Eukaryota</taxon>
        <taxon>Fungi</taxon>
        <taxon>Fungi incertae sedis</taxon>
        <taxon>Mucoromycota</taxon>
        <taxon>Glomeromycotina</taxon>
        <taxon>Glomeromycetes</taxon>
        <taxon>Glomerales</taxon>
        <taxon>Glomeraceae</taxon>
        <taxon>Rhizophagus</taxon>
    </lineage>
</organism>
<sequence length="86" mass="10651">MKWKKSSQIESGNELNDNDDRRNMKQKERERTVSGDELNTDDKRSMKRKERGCMVSRDELNNRRKENVYFYIINFFYWFQVKEGRF</sequence>
<reference evidence="2" key="1">
    <citation type="submission" date="2019-10" db="EMBL/GenBank/DDBJ databases">
        <title>Conservation and host-specific expression of non-tandemly repeated heterogenous ribosome RNA gene in arbuscular mycorrhizal fungi.</title>
        <authorList>
            <person name="Maeda T."/>
            <person name="Kobayashi Y."/>
            <person name="Nakagawa T."/>
            <person name="Ezawa T."/>
            <person name="Yamaguchi K."/>
            <person name="Bino T."/>
            <person name="Nishimoto Y."/>
            <person name="Shigenobu S."/>
            <person name="Kawaguchi M."/>
        </authorList>
    </citation>
    <scope>NUCLEOTIDE SEQUENCE</scope>
    <source>
        <strain evidence="2">HR1</strain>
    </source>
</reference>
<feature type="compositionally biased region" description="Basic and acidic residues" evidence="1">
    <location>
        <begin position="18"/>
        <end position="44"/>
    </location>
</feature>
<dbReference type="EMBL" id="BLAL01000254">
    <property type="protein sequence ID" value="GES96949.1"/>
    <property type="molecule type" value="Genomic_DNA"/>
</dbReference>
<evidence type="ECO:0000313" key="2">
    <source>
        <dbReference type="EMBL" id="GES96949.1"/>
    </source>
</evidence>
<feature type="compositionally biased region" description="Polar residues" evidence="1">
    <location>
        <begin position="1"/>
        <end position="15"/>
    </location>
</feature>
<dbReference type="Proteomes" id="UP000615446">
    <property type="component" value="Unassembled WGS sequence"/>
</dbReference>